<dbReference type="EMBL" id="BONG01000079">
    <property type="protein sequence ID" value="GIF94015.1"/>
    <property type="molecule type" value="Genomic_DNA"/>
</dbReference>
<sequence>MLETPGCRVLSAGRQSEARSTIDAESGQVMGPSVAVELCIRHDVGGAIVDVATARDLTGEGSVLHHMWSSLINYQLSSAGRNGGVPWGSGPPPPAFEHLIDANNPPETLDSCAVAADGVRTEWRRIVCPDMATGELVSACGARIGGSLVAVCGPAGMADVAVRMWPSKEQARMSK</sequence>
<evidence type="ECO:0000313" key="2">
    <source>
        <dbReference type="EMBL" id="GIF94015.1"/>
    </source>
</evidence>
<dbReference type="RefSeq" id="WP_191844008.1">
    <property type="nucleotide sequence ID" value="NZ_BAAALB010000041.1"/>
</dbReference>
<reference evidence="2 3" key="1">
    <citation type="submission" date="2021-01" db="EMBL/GenBank/DDBJ databases">
        <title>Whole genome shotgun sequence of Catellatospora chokoriensis NBRC 107358.</title>
        <authorList>
            <person name="Komaki H."/>
            <person name="Tamura T."/>
        </authorList>
    </citation>
    <scope>NUCLEOTIDE SEQUENCE [LARGE SCALE GENOMIC DNA]</scope>
    <source>
        <strain evidence="2 3">NBRC 107358</strain>
    </source>
</reference>
<organism evidence="2 3">
    <name type="scientific">Catellatospora chokoriensis</name>
    <dbReference type="NCBI Taxonomy" id="310353"/>
    <lineage>
        <taxon>Bacteria</taxon>
        <taxon>Bacillati</taxon>
        <taxon>Actinomycetota</taxon>
        <taxon>Actinomycetes</taxon>
        <taxon>Micromonosporales</taxon>
        <taxon>Micromonosporaceae</taxon>
        <taxon>Catellatospora</taxon>
    </lineage>
</organism>
<keyword evidence="3" id="KW-1185">Reference proteome</keyword>
<protein>
    <submittedName>
        <fullName evidence="2">Uncharacterized protein</fullName>
    </submittedName>
</protein>
<proteinExistence type="predicted"/>
<feature type="region of interest" description="Disordered" evidence="1">
    <location>
        <begin position="1"/>
        <end position="26"/>
    </location>
</feature>
<evidence type="ECO:0000256" key="1">
    <source>
        <dbReference type="SAM" id="MobiDB-lite"/>
    </source>
</evidence>
<evidence type="ECO:0000313" key="3">
    <source>
        <dbReference type="Proteomes" id="UP000619293"/>
    </source>
</evidence>
<dbReference type="Proteomes" id="UP000619293">
    <property type="component" value="Unassembled WGS sequence"/>
</dbReference>
<gene>
    <name evidence="2" type="ORF">Cch02nite_74590</name>
</gene>
<comment type="caution">
    <text evidence="2">The sequence shown here is derived from an EMBL/GenBank/DDBJ whole genome shotgun (WGS) entry which is preliminary data.</text>
</comment>
<accession>A0A8J3NVF6</accession>
<dbReference type="AlphaFoldDB" id="A0A8J3NVF6"/>
<name>A0A8J3NVF6_9ACTN</name>